<keyword evidence="5 6" id="KW-0472">Membrane</keyword>
<dbReference type="Proteomes" id="UP001195483">
    <property type="component" value="Unassembled WGS sequence"/>
</dbReference>
<dbReference type="InterPro" id="IPR051423">
    <property type="entry name" value="CD225/Dispanin"/>
</dbReference>
<keyword evidence="8" id="KW-1185">Reference proteome</keyword>
<dbReference type="EMBL" id="JAEAOA010002070">
    <property type="protein sequence ID" value="KAK3608384.1"/>
    <property type="molecule type" value="Genomic_DNA"/>
</dbReference>
<gene>
    <name evidence="7" type="ORF">CHS0354_035380</name>
</gene>
<comment type="similarity">
    <text evidence="2">Belongs to the CD225/Dispanin family.</text>
</comment>
<evidence type="ECO:0000256" key="3">
    <source>
        <dbReference type="ARBA" id="ARBA00022692"/>
    </source>
</evidence>
<comment type="caution">
    <text evidence="7">The sequence shown here is derived from an EMBL/GenBank/DDBJ whole genome shotgun (WGS) entry which is preliminary data.</text>
</comment>
<name>A0AAE0WBR5_9BIVA</name>
<proteinExistence type="inferred from homology"/>
<reference evidence="7" key="2">
    <citation type="journal article" date="2021" name="Genome Biol. Evol.">
        <title>Developing a high-quality reference genome for a parasitic bivalve with doubly uniparental inheritance (Bivalvia: Unionida).</title>
        <authorList>
            <person name="Smith C.H."/>
        </authorList>
    </citation>
    <scope>NUCLEOTIDE SEQUENCE</scope>
    <source>
        <strain evidence="7">CHS0354</strain>
        <tissue evidence="7">Mantle</tissue>
    </source>
</reference>
<dbReference type="AlphaFoldDB" id="A0AAE0WBR5"/>
<evidence type="ECO:0000256" key="4">
    <source>
        <dbReference type="ARBA" id="ARBA00022989"/>
    </source>
</evidence>
<dbReference type="PANTHER" id="PTHR14948">
    <property type="entry name" value="NG5"/>
    <property type="match status" value="1"/>
</dbReference>
<sequence length="161" mass="17975">MKPYPLYSVIYCVLSSLSTWIIIQSQGYDQPVQHHQPPMYMQQVGYGHPGQAAIITTQSNVVHLSPNTVVVTSGVRPPNGMVLAILVCIFCFWPTGICAIMYANQANDELDVNEAWSKYRTSRTLSIVSVTVGLLWIAIAIWKIVETVNYSGSYYSNTYYG</sequence>
<keyword evidence="4 6" id="KW-1133">Transmembrane helix</keyword>
<evidence type="ECO:0000256" key="6">
    <source>
        <dbReference type="SAM" id="Phobius"/>
    </source>
</evidence>
<evidence type="ECO:0000256" key="2">
    <source>
        <dbReference type="ARBA" id="ARBA00006843"/>
    </source>
</evidence>
<dbReference type="PANTHER" id="PTHR14948:SF25">
    <property type="entry name" value="DUF4190 DOMAIN-CONTAINING PROTEIN"/>
    <property type="match status" value="1"/>
</dbReference>
<dbReference type="InterPro" id="IPR007593">
    <property type="entry name" value="CD225/Dispanin_fam"/>
</dbReference>
<evidence type="ECO:0000313" key="8">
    <source>
        <dbReference type="Proteomes" id="UP001195483"/>
    </source>
</evidence>
<dbReference type="Pfam" id="PF04505">
    <property type="entry name" value="CD225"/>
    <property type="match status" value="1"/>
</dbReference>
<evidence type="ECO:0000256" key="5">
    <source>
        <dbReference type="ARBA" id="ARBA00023136"/>
    </source>
</evidence>
<feature type="transmembrane region" description="Helical" evidence="6">
    <location>
        <begin position="6"/>
        <end position="23"/>
    </location>
</feature>
<protein>
    <submittedName>
        <fullName evidence="7">Uncharacterized protein</fullName>
    </submittedName>
</protein>
<accession>A0AAE0WBR5</accession>
<organism evidence="7 8">
    <name type="scientific">Potamilus streckersoni</name>
    <dbReference type="NCBI Taxonomy" id="2493646"/>
    <lineage>
        <taxon>Eukaryota</taxon>
        <taxon>Metazoa</taxon>
        <taxon>Spiralia</taxon>
        <taxon>Lophotrochozoa</taxon>
        <taxon>Mollusca</taxon>
        <taxon>Bivalvia</taxon>
        <taxon>Autobranchia</taxon>
        <taxon>Heteroconchia</taxon>
        <taxon>Palaeoheterodonta</taxon>
        <taxon>Unionida</taxon>
        <taxon>Unionoidea</taxon>
        <taxon>Unionidae</taxon>
        <taxon>Ambleminae</taxon>
        <taxon>Lampsilini</taxon>
        <taxon>Potamilus</taxon>
    </lineage>
</organism>
<keyword evidence="3 6" id="KW-0812">Transmembrane</keyword>
<dbReference type="GO" id="GO:0016020">
    <property type="term" value="C:membrane"/>
    <property type="evidence" value="ECO:0007669"/>
    <property type="project" value="UniProtKB-SubCell"/>
</dbReference>
<feature type="transmembrane region" description="Helical" evidence="6">
    <location>
        <begin position="82"/>
        <end position="104"/>
    </location>
</feature>
<comment type="subcellular location">
    <subcellularLocation>
        <location evidence="1">Membrane</location>
    </subcellularLocation>
</comment>
<evidence type="ECO:0000313" key="7">
    <source>
        <dbReference type="EMBL" id="KAK3608384.1"/>
    </source>
</evidence>
<reference evidence="7" key="3">
    <citation type="submission" date="2023-05" db="EMBL/GenBank/DDBJ databases">
        <authorList>
            <person name="Smith C.H."/>
        </authorList>
    </citation>
    <scope>NUCLEOTIDE SEQUENCE</scope>
    <source>
        <strain evidence="7">CHS0354</strain>
        <tissue evidence="7">Mantle</tissue>
    </source>
</reference>
<evidence type="ECO:0000256" key="1">
    <source>
        <dbReference type="ARBA" id="ARBA00004370"/>
    </source>
</evidence>
<feature type="transmembrane region" description="Helical" evidence="6">
    <location>
        <begin position="124"/>
        <end position="145"/>
    </location>
</feature>
<reference evidence="7" key="1">
    <citation type="journal article" date="2021" name="Genome Biol. Evol.">
        <title>A High-Quality Reference Genome for a Parasitic Bivalve with Doubly Uniparental Inheritance (Bivalvia: Unionida).</title>
        <authorList>
            <person name="Smith C.H."/>
        </authorList>
    </citation>
    <scope>NUCLEOTIDE SEQUENCE</scope>
    <source>
        <strain evidence="7">CHS0354</strain>
    </source>
</reference>